<dbReference type="eggNOG" id="ENOG5031E25">
    <property type="taxonomic scope" value="Bacteria"/>
</dbReference>
<accession>U5QCK7</accession>
<organism evidence="1 2">
    <name type="scientific">Gloeobacter kilaueensis (strain ATCC BAA-2537 / CCAP 1431/1 / ULC 316 / JS1)</name>
    <dbReference type="NCBI Taxonomy" id="1183438"/>
    <lineage>
        <taxon>Bacteria</taxon>
        <taxon>Bacillati</taxon>
        <taxon>Cyanobacteriota</taxon>
        <taxon>Cyanophyceae</taxon>
        <taxon>Gloeobacterales</taxon>
        <taxon>Gloeobacteraceae</taxon>
        <taxon>Gloeobacter</taxon>
    </lineage>
</organism>
<dbReference type="EMBL" id="CP003587">
    <property type="protein sequence ID" value="AGY56611.1"/>
    <property type="molecule type" value="Genomic_DNA"/>
</dbReference>
<name>U5QCK7_GLOK1</name>
<proteinExistence type="predicted"/>
<dbReference type="Pfam" id="PF08844">
    <property type="entry name" value="DUF1815"/>
    <property type="match status" value="1"/>
</dbReference>
<dbReference type="InterPro" id="IPR014943">
    <property type="entry name" value="DUF1815"/>
</dbReference>
<evidence type="ECO:0000313" key="2">
    <source>
        <dbReference type="Proteomes" id="UP000017396"/>
    </source>
</evidence>
<evidence type="ECO:0008006" key="3">
    <source>
        <dbReference type="Google" id="ProtNLM"/>
    </source>
</evidence>
<keyword evidence="2" id="KW-1185">Reference proteome</keyword>
<sequence length="115" mass="12924">MFYRLSEQYRYFVRDLIVNLQALALVMERRGYLVSCYTCGEEAESASLMVSMGGGAMMRFLVSDQGIVWTEIYDDSELVRIEGAEAIAKLQELADLIKQGLLEPDSPLPSSLSFL</sequence>
<gene>
    <name evidence="1" type="ORF">GKIL_0364</name>
</gene>
<protein>
    <recommendedName>
        <fullName evidence="3">DUF1815 domain-containing protein</fullName>
    </recommendedName>
</protein>
<evidence type="ECO:0000313" key="1">
    <source>
        <dbReference type="EMBL" id="AGY56611.1"/>
    </source>
</evidence>
<dbReference type="OrthoDB" id="424647at2"/>
<dbReference type="KEGG" id="glj:GKIL_0364"/>
<dbReference type="AlphaFoldDB" id="U5QCK7"/>
<dbReference type="RefSeq" id="WP_023171628.1">
    <property type="nucleotide sequence ID" value="NC_022600.1"/>
</dbReference>
<dbReference type="STRING" id="1183438.GKIL_0364"/>
<reference evidence="1 2" key="1">
    <citation type="journal article" date="2013" name="PLoS ONE">
        <title>Cultivation and Complete Genome Sequencing of Gloeobacter kilaueensis sp. nov., from a Lava Cave in Kilauea Caldera, Hawai'i.</title>
        <authorList>
            <person name="Saw J.H."/>
            <person name="Schatz M."/>
            <person name="Brown M.V."/>
            <person name="Kunkel D.D."/>
            <person name="Foster J.S."/>
            <person name="Shick H."/>
            <person name="Christensen S."/>
            <person name="Hou S."/>
            <person name="Wan X."/>
            <person name="Donachie S.P."/>
        </authorList>
    </citation>
    <scope>NUCLEOTIDE SEQUENCE [LARGE SCALE GENOMIC DNA]</scope>
    <source>
        <strain evidence="2">JS</strain>
    </source>
</reference>
<dbReference type="HOGENOM" id="CLU_170157_0_0_3"/>
<dbReference type="PATRIC" id="fig|1183438.3.peg.367"/>
<dbReference type="Proteomes" id="UP000017396">
    <property type="component" value="Chromosome"/>
</dbReference>